<dbReference type="Gene3D" id="3.90.550.10">
    <property type="entry name" value="Spore Coat Polysaccharide Biosynthesis Protein SpsA, Chain A"/>
    <property type="match status" value="1"/>
</dbReference>
<proteinExistence type="inferred from homology"/>
<keyword evidence="4" id="KW-0472">Membrane</keyword>
<feature type="transmembrane region" description="Helical" evidence="4">
    <location>
        <begin position="12"/>
        <end position="38"/>
    </location>
</feature>
<evidence type="ECO:0000256" key="1">
    <source>
        <dbReference type="ARBA" id="ARBA00006739"/>
    </source>
</evidence>
<comment type="similarity">
    <text evidence="1">Belongs to the glycosyltransferase 2 family.</text>
</comment>
<dbReference type="Proteomes" id="UP000576082">
    <property type="component" value="Unassembled WGS sequence"/>
</dbReference>
<evidence type="ECO:0000313" key="6">
    <source>
        <dbReference type="EMBL" id="NME66462.1"/>
    </source>
</evidence>
<dbReference type="InterPro" id="IPR029044">
    <property type="entry name" value="Nucleotide-diphossugar_trans"/>
</dbReference>
<accession>A0A7X9P163</accession>
<dbReference type="SUPFAM" id="SSF53448">
    <property type="entry name" value="Nucleotide-diphospho-sugar transferases"/>
    <property type="match status" value="1"/>
</dbReference>
<evidence type="ECO:0000256" key="4">
    <source>
        <dbReference type="SAM" id="Phobius"/>
    </source>
</evidence>
<dbReference type="PANTHER" id="PTHR43630">
    <property type="entry name" value="POLY-BETA-1,6-N-ACETYL-D-GLUCOSAMINE SYNTHASE"/>
    <property type="match status" value="1"/>
</dbReference>
<keyword evidence="7" id="KW-1185">Reference proteome</keyword>
<keyword evidence="2" id="KW-0328">Glycosyltransferase</keyword>
<evidence type="ECO:0000256" key="2">
    <source>
        <dbReference type="ARBA" id="ARBA00022676"/>
    </source>
</evidence>
<organism evidence="6 7">
    <name type="scientific">Flammeovirga aprica JL-4</name>
    <dbReference type="NCBI Taxonomy" id="694437"/>
    <lineage>
        <taxon>Bacteria</taxon>
        <taxon>Pseudomonadati</taxon>
        <taxon>Bacteroidota</taxon>
        <taxon>Cytophagia</taxon>
        <taxon>Cytophagales</taxon>
        <taxon>Flammeovirgaceae</taxon>
        <taxon>Flammeovirga</taxon>
    </lineage>
</organism>
<protein>
    <submittedName>
        <fullName evidence="6">Glycosyltransferase</fullName>
    </submittedName>
</protein>
<evidence type="ECO:0000256" key="3">
    <source>
        <dbReference type="ARBA" id="ARBA00022679"/>
    </source>
</evidence>
<gene>
    <name evidence="6" type="ORF">HHU12_00670</name>
</gene>
<reference evidence="6 7" key="1">
    <citation type="submission" date="2020-04" db="EMBL/GenBank/DDBJ databases">
        <title>Flammeovirga sp. SR4, a novel species isolated from seawater.</title>
        <authorList>
            <person name="Wang X."/>
        </authorList>
    </citation>
    <scope>NUCLEOTIDE SEQUENCE [LARGE SCALE GENOMIC DNA]</scope>
    <source>
        <strain evidence="6 7">ATCC 23126</strain>
    </source>
</reference>
<feature type="transmembrane region" description="Helical" evidence="4">
    <location>
        <begin position="348"/>
        <end position="371"/>
    </location>
</feature>
<comment type="caution">
    <text evidence="6">The sequence shown here is derived from an EMBL/GenBank/DDBJ whole genome shotgun (WGS) entry which is preliminary data.</text>
</comment>
<feature type="transmembrane region" description="Helical" evidence="4">
    <location>
        <begin position="290"/>
        <end position="311"/>
    </location>
</feature>
<keyword evidence="3 6" id="KW-0808">Transferase</keyword>
<keyword evidence="4" id="KW-1133">Transmembrane helix</keyword>
<keyword evidence="4" id="KW-0812">Transmembrane</keyword>
<evidence type="ECO:0000259" key="5">
    <source>
        <dbReference type="Pfam" id="PF00535"/>
    </source>
</evidence>
<dbReference type="PANTHER" id="PTHR43630:SF1">
    <property type="entry name" value="POLY-BETA-1,6-N-ACETYL-D-GLUCOSAMINE SYNTHASE"/>
    <property type="match status" value="1"/>
</dbReference>
<feature type="domain" description="Glycosyltransferase 2-like" evidence="5">
    <location>
        <begin position="52"/>
        <end position="199"/>
    </location>
</feature>
<dbReference type="RefSeq" id="WP_169654211.1">
    <property type="nucleotide sequence ID" value="NZ_JABANE010000001.1"/>
</dbReference>
<feature type="transmembrane region" description="Helical" evidence="4">
    <location>
        <begin position="317"/>
        <end position="336"/>
    </location>
</feature>
<dbReference type="AlphaFoldDB" id="A0A7X9P163"/>
<evidence type="ECO:0000313" key="7">
    <source>
        <dbReference type="Proteomes" id="UP000576082"/>
    </source>
</evidence>
<sequence length="378" mass="43653">MPDISSFGEQSFLISIIYFLLLLPQWITWGIIAPLNLWKKRTLPSAKTVPVSIIIAAKNEEKNLTKLLNSLIRQDYPDSFEIIVINDRSTDETSLIIDQFVSKYDMIKKVDITVTDKSWSPKKYALSLGLKKAQYPNYLFIDADCWVESNQWIATMAPYFNQYEILIGIGLYKKIDKSWVSNITQFETFHTAIQYSSYSNIGINYMAVGRNFGYTKNIFDNANGYQKHKNVLSGDDDLLVNQMSNSSNTVTIIHNNALTYSLPEKDWKAWFRQKTRHVSASYHYKFSNKLLLGTLSASHISVYFIYLLMIPLDMANLLQLSVLLLIRTLLMIVCFKRFTAMVGEKIKWWHIPILDLMLIAYQILIGVSSVISKRKTWI</sequence>
<dbReference type="EMBL" id="JABANE010000001">
    <property type="protein sequence ID" value="NME66462.1"/>
    <property type="molecule type" value="Genomic_DNA"/>
</dbReference>
<dbReference type="Pfam" id="PF00535">
    <property type="entry name" value="Glycos_transf_2"/>
    <property type="match status" value="1"/>
</dbReference>
<name>A0A7X9P163_9BACT</name>
<dbReference type="InterPro" id="IPR001173">
    <property type="entry name" value="Glyco_trans_2-like"/>
</dbReference>
<dbReference type="GO" id="GO:0016757">
    <property type="term" value="F:glycosyltransferase activity"/>
    <property type="evidence" value="ECO:0007669"/>
    <property type="project" value="UniProtKB-KW"/>
</dbReference>